<evidence type="ECO:0000313" key="2">
    <source>
        <dbReference type="EMBL" id="AYV81869.1"/>
    </source>
</evidence>
<keyword evidence="1" id="KW-1133">Transmembrane helix</keyword>
<dbReference type="EMBL" id="MK072313">
    <property type="protein sequence ID" value="AYV81869.1"/>
    <property type="molecule type" value="Genomic_DNA"/>
</dbReference>
<evidence type="ECO:0000256" key="1">
    <source>
        <dbReference type="SAM" id="Phobius"/>
    </source>
</evidence>
<name>A0A3G5A933_9VIRU</name>
<organism evidence="2">
    <name type="scientific">Harvfovirus sp</name>
    <dbReference type="NCBI Taxonomy" id="2487768"/>
    <lineage>
        <taxon>Viruses</taxon>
        <taxon>Varidnaviria</taxon>
        <taxon>Bamfordvirae</taxon>
        <taxon>Nucleocytoviricota</taxon>
        <taxon>Megaviricetes</taxon>
        <taxon>Imitervirales</taxon>
        <taxon>Mimiviridae</taxon>
        <taxon>Klosneuvirinae</taxon>
    </lineage>
</organism>
<feature type="transmembrane region" description="Helical" evidence="1">
    <location>
        <begin position="40"/>
        <end position="60"/>
    </location>
</feature>
<feature type="transmembrane region" description="Helical" evidence="1">
    <location>
        <begin position="14"/>
        <end position="33"/>
    </location>
</feature>
<sequence>MSLQQIFDWPEWEAIGRIALALIFIYVIILFSFHPQERTLTNWLLFALVIAFITMVQQFSNHDKNRNATFFS</sequence>
<accession>A0A3G5A933</accession>
<keyword evidence="1" id="KW-0472">Membrane</keyword>
<protein>
    <submittedName>
        <fullName evidence="2">Uncharacterized protein</fullName>
    </submittedName>
</protein>
<keyword evidence="1" id="KW-0812">Transmembrane</keyword>
<reference evidence="2" key="1">
    <citation type="submission" date="2018-10" db="EMBL/GenBank/DDBJ databases">
        <title>Hidden diversity of soil giant viruses.</title>
        <authorList>
            <person name="Schulz F."/>
            <person name="Alteio L."/>
            <person name="Goudeau D."/>
            <person name="Ryan E.M."/>
            <person name="Malmstrom R.R."/>
            <person name="Blanchard J."/>
            <person name="Woyke T."/>
        </authorList>
    </citation>
    <scope>NUCLEOTIDE SEQUENCE</scope>
    <source>
        <strain evidence="2">HAV1</strain>
    </source>
</reference>
<proteinExistence type="predicted"/>
<gene>
    <name evidence="2" type="ORF">Harvfovirus71_4</name>
</gene>